<keyword evidence="3 6" id="KW-0812">Transmembrane</keyword>
<dbReference type="OrthoDB" id="78296at2759"/>
<keyword evidence="4 6" id="KW-1133">Transmembrane helix</keyword>
<dbReference type="SUPFAM" id="SSF160240">
    <property type="entry name" value="Cation efflux protein cytoplasmic domain-like"/>
    <property type="match status" value="1"/>
</dbReference>
<feature type="transmembrane region" description="Helical" evidence="6">
    <location>
        <begin position="43"/>
        <end position="61"/>
    </location>
</feature>
<dbReference type="InterPro" id="IPR036837">
    <property type="entry name" value="Cation_efflux_CTD_sf"/>
</dbReference>
<dbReference type="PANTHER" id="PTHR43840:SF13">
    <property type="entry name" value="CATION EFFLUX PROTEIN CYTOPLASMIC DOMAIN-CONTAINING PROTEIN"/>
    <property type="match status" value="1"/>
</dbReference>
<accession>A0A139A6F6</accession>
<dbReference type="Gene3D" id="3.30.70.1350">
    <property type="entry name" value="Cation efflux protein, cytoplasmic domain"/>
    <property type="match status" value="1"/>
</dbReference>
<comment type="subcellular location">
    <subcellularLocation>
        <location evidence="1">Membrane</location>
        <topology evidence="1">Multi-pass membrane protein</topology>
    </subcellularLocation>
</comment>
<dbReference type="InterPro" id="IPR058533">
    <property type="entry name" value="Cation_efflux_TM"/>
</dbReference>
<proteinExistence type="predicted"/>
<dbReference type="GO" id="GO:0016020">
    <property type="term" value="C:membrane"/>
    <property type="evidence" value="ECO:0007669"/>
    <property type="project" value="UniProtKB-SubCell"/>
</dbReference>
<dbReference type="InterPro" id="IPR027469">
    <property type="entry name" value="Cation_efflux_TMD_sf"/>
</dbReference>
<feature type="domain" description="Cation efflux protein transmembrane" evidence="7">
    <location>
        <begin position="1"/>
        <end position="166"/>
    </location>
</feature>
<evidence type="ECO:0000256" key="1">
    <source>
        <dbReference type="ARBA" id="ARBA00004141"/>
    </source>
</evidence>
<dbReference type="GO" id="GO:0098771">
    <property type="term" value="P:inorganic ion homeostasis"/>
    <property type="evidence" value="ECO:0007669"/>
    <property type="project" value="UniProtKB-ARBA"/>
</dbReference>
<protein>
    <recommendedName>
        <fullName evidence="7">Cation efflux protein transmembrane domain-containing protein</fullName>
    </recommendedName>
</protein>
<organism evidence="8 9">
    <name type="scientific">Gonapodya prolifera (strain JEL478)</name>
    <name type="common">Monoblepharis prolifera</name>
    <dbReference type="NCBI Taxonomy" id="1344416"/>
    <lineage>
        <taxon>Eukaryota</taxon>
        <taxon>Fungi</taxon>
        <taxon>Fungi incertae sedis</taxon>
        <taxon>Chytridiomycota</taxon>
        <taxon>Chytridiomycota incertae sedis</taxon>
        <taxon>Monoblepharidomycetes</taxon>
        <taxon>Monoblepharidales</taxon>
        <taxon>Gonapodyaceae</taxon>
        <taxon>Gonapodya</taxon>
    </lineage>
</organism>
<name>A0A139A6F6_GONPJ</name>
<dbReference type="SUPFAM" id="SSF161111">
    <property type="entry name" value="Cation efflux protein transmembrane domain-like"/>
    <property type="match status" value="1"/>
</dbReference>
<evidence type="ECO:0000256" key="4">
    <source>
        <dbReference type="ARBA" id="ARBA00022989"/>
    </source>
</evidence>
<dbReference type="InterPro" id="IPR050291">
    <property type="entry name" value="CDF_Transporter"/>
</dbReference>
<dbReference type="EMBL" id="KQ965792">
    <property type="protein sequence ID" value="KXS12025.1"/>
    <property type="molecule type" value="Genomic_DNA"/>
</dbReference>
<evidence type="ECO:0000256" key="6">
    <source>
        <dbReference type="SAM" id="Phobius"/>
    </source>
</evidence>
<dbReference type="Gene3D" id="1.20.1510.10">
    <property type="entry name" value="Cation efflux protein transmembrane domain"/>
    <property type="match status" value="1"/>
</dbReference>
<evidence type="ECO:0000256" key="3">
    <source>
        <dbReference type="ARBA" id="ARBA00022692"/>
    </source>
</evidence>
<evidence type="ECO:0000256" key="5">
    <source>
        <dbReference type="ARBA" id="ARBA00023136"/>
    </source>
</evidence>
<gene>
    <name evidence="8" type="ORF">M427DRAFT_59890</name>
</gene>
<evidence type="ECO:0000313" key="8">
    <source>
        <dbReference type="EMBL" id="KXS12025.1"/>
    </source>
</evidence>
<dbReference type="PANTHER" id="PTHR43840">
    <property type="entry name" value="MITOCHONDRIAL METAL TRANSPORTER 1-RELATED"/>
    <property type="match status" value="1"/>
</dbReference>
<dbReference type="STRING" id="1344416.A0A139A6F6"/>
<dbReference type="Pfam" id="PF01545">
    <property type="entry name" value="Cation_efflux"/>
    <property type="match status" value="1"/>
</dbReference>
<evidence type="ECO:0000259" key="7">
    <source>
        <dbReference type="Pfam" id="PF01545"/>
    </source>
</evidence>
<reference evidence="8 9" key="1">
    <citation type="journal article" date="2015" name="Genome Biol. Evol.">
        <title>Phylogenomic analyses indicate that early fungi evolved digesting cell walls of algal ancestors of land plants.</title>
        <authorList>
            <person name="Chang Y."/>
            <person name="Wang S."/>
            <person name="Sekimoto S."/>
            <person name="Aerts A.L."/>
            <person name="Choi C."/>
            <person name="Clum A."/>
            <person name="LaButti K.M."/>
            <person name="Lindquist E.A."/>
            <person name="Yee Ngan C."/>
            <person name="Ohm R.A."/>
            <person name="Salamov A.A."/>
            <person name="Grigoriev I.V."/>
            <person name="Spatafora J.W."/>
            <person name="Berbee M.L."/>
        </authorList>
    </citation>
    <scope>NUCLEOTIDE SEQUENCE [LARGE SCALE GENOMIC DNA]</scope>
    <source>
        <strain evidence="8 9">JEL478</strain>
    </source>
</reference>
<dbReference type="GO" id="GO:0030003">
    <property type="term" value="P:intracellular monoatomic cation homeostasis"/>
    <property type="evidence" value="ECO:0007669"/>
    <property type="project" value="UniProtKB-ARBA"/>
</dbReference>
<feature type="transmembrane region" description="Helical" evidence="6">
    <location>
        <begin position="136"/>
        <end position="156"/>
    </location>
</feature>
<sequence length="321" mass="36014">MASAIDSVLDLVSGSVIFFTTRAASSRKDIAIYPTGKSRLEPLGIMVLAILSSMAAVQVINESIRRFISSEPVAINMAPLDIALLCIVVATKFALWLYCRQVVESPGCQALAQDHFNDVISNTFTTIAGVLAARTLWWIDPFAACLISLYIIGNWLRTTMFNIKRLTGPVASPRENRLLTHLVYSFLAAFPSSSLSTHVKDYEHFRRELENWLIDTVRPYHLGNNLFVEVDIVLPPQLPLLVAHDIGQALQDCLEAFPQFLDGQSFDVQEAINLSRIERAFVHLDWEWRHVIEHQGLVRQSSTKVKHERPSSKEATVAEMV</sequence>
<keyword evidence="9" id="KW-1185">Reference proteome</keyword>
<feature type="transmembrane region" description="Helical" evidence="6">
    <location>
        <begin position="73"/>
        <end position="97"/>
    </location>
</feature>
<keyword evidence="5 6" id="KW-0472">Membrane</keyword>
<keyword evidence="2" id="KW-0813">Transport</keyword>
<dbReference type="GO" id="GO:0008324">
    <property type="term" value="F:monoatomic cation transmembrane transporter activity"/>
    <property type="evidence" value="ECO:0007669"/>
    <property type="project" value="InterPro"/>
</dbReference>
<dbReference type="Proteomes" id="UP000070544">
    <property type="component" value="Unassembled WGS sequence"/>
</dbReference>
<dbReference type="AlphaFoldDB" id="A0A139A6F6"/>
<evidence type="ECO:0000256" key="2">
    <source>
        <dbReference type="ARBA" id="ARBA00022448"/>
    </source>
</evidence>
<dbReference type="OMA" id="WANAFDE"/>
<evidence type="ECO:0000313" key="9">
    <source>
        <dbReference type="Proteomes" id="UP000070544"/>
    </source>
</evidence>